<feature type="domain" description="Protein kinase" evidence="5">
    <location>
        <begin position="10"/>
        <end position="283"/>
    </location>
</feature>
<protein>
    <recommendedName>
        <fullName evidence="5">Protein kinase domain-containing protein</fullName>
    </recommendedName>
</protein>
<dbReference type="Proteomes" id="UP000683925">
    <property type="component" value="Unassembled WGS sequence"/>
</dbReference>
<evidence type="ECO:0000256" key="3">
    <source>
        <dbReference type="ARBA" id="ARBA00022777"/>
    </source>
</evidence>
<keyword evidence="1" id="KW-0808">Transferase</keyword>
<dbReference type="GO" id="GO:0016020">
    <property type="term" value="C:membrane"/>
    <property type="evidence" value="ECO:0007669"/>
    <property type="project" value="TreeGrafter"/>
</dbReference>
<dbReference type="EMBL" id="CAJJDP010000029">
    <property type="protein sequence ID" value="CAD8154732.1"/>
    <property type="molecule type" value="Genomic_DNA"/>
</dbReference>
<name>A0A8S1TT48_PAROT</name>
<dbReference type="AlphaFoldDB" id="A0A8S1TT48"/>
<sequence>MKKDVAGFKINLSKQLGRGAFATVYECSKEGITIPLCVKVIHLISDEEYDQQALKREIKILMNLTNYHHPHIINVVEICEDWQQRVCYVFMEKCSQGHIENTIKARASTKSFFSAGEIIEMTTQIIKGYSLLYKNSIIHRDLKPENLLFGDDGKIKISDFGMSKILEKETRNQLIFQSQVGTPYYASPQVLDDGKYSSKTDVFSLGVIVYYFTFLRLPFDKRTFTELKLQQIALLKDKNLIFPEMKIQGENQEKDLLLRFMSKTITFYEETRIDWPTIFKMFLSPEECIESTALVPQQKLESIIIPPLSDLITDSKGQKRSEKACQSYQVRTLISNLMAREELARSCQQYLICLNKYTSIFSNQDKHMLKAALCGYQMAINLNQMFLISNQYDQVCKQIQETFKENNIKIECESYMNDKYEKVEEQKQQVLKNSQNNLIQFKESISQVLQGEAEIKDEALKKFKILLSKAEQQPNYEIYAQWFNYYYQKQIISKMQKYLNQAQEQETLMFLALSKKFVAVEKDYPLKEFLAQIPSYISYMDTEQDFLKQYLRANPQQQYLIDSNRNEK</sequence>
<evidence type="ECO:0000313" key="6">
    <source>
        <dbReference type="EMBL" id="CAD8154732.1"/>
    </source>
</evidence>
<dbReference type="CDD" id="cd00180">
    <property type="entry name" value="PKc"/>
    <property type="match status" value="1"/>
</dbReference>
<dbReference type="PROSITE" id="PS50011">
    <property type="entry name" value="PROTEIN_KINASE_DOM"/>
    <property type="match status" value="1"/>
</dbReference>
<evidence type="ECO:0000256" key="4">
    <source>
        <dbReference type="ARBA" id="ARBA00022840"/>
    </source>
</evidence>
<dbReference type="GO" id="GO:0005776">
    <property type="term" value="C:autophagosome"/>
    <property type="evidence" value="ECO:0007669"/>
    <property type="project" value="TreeGrafter"/>
</dbReference>
<dbReference type="OMA" id="GYQMAIN"/>
<organism evidence="6 7">
    <name type="scientific">Paramecium octaurelia</name>
    <dbReference type="NCBI Taxonomy" id="43137"/>
    <lineage>
        <taxon>Eukaryota</taxon>
        <taxon>Sar</taxon>
        <taxon>Alveolata</taxon>
        <taxon>Ciliophora</taxon>
        <taxon>Intramacronucleata</taxon>
        <taxon>Oligohymenophorea</taxon>
        <taxon>Peniculida</taxon>
        <taxon>Parameciidae</taxon>
        <taxon>Paramecium</taxon>
    </lineage>
</organism>
<evidence type="ECO:0000256" key="1">
    <source>
        <dbReference type="ARBA" id="ARBA00022679"/>
    </source>
</evidence>
<keyword evidence="2" id="KW-0547">Nucleotide-binding</keyword>
<proteinExistence type="predicted"/>
<comment type="caution">
    <text evidence="6">The sequence shown here is derived from an EMBL/GenBank/DDBJ whole genome shotgun (WGS) entry which is preliminary data.</text>
</comment>
<dbReference type="GO" id="GO:0000045">
    <property type="term" value="P:autophagosome assembly"/>
    <property type="evidence" value="ECO:0007669"/>
    <property type="project" value="TreeGrafter"/>
</dbReference>
<dbReference type="PROSITE" id="PS00108">
    <property type="entry name" value="PROTEIN_KINASE_ST"/>
    <property type="match status" value="1"/>
</dbReference>
<dbReference type="InterPro" id="IPR008271">
    <property type="entry name" value="Ser/Thr_kinase_AS"/>
</dbReference>
<gene>
    <name evidence="6" type="ORF">POCTA_138.1.T0290324</name>
</gene>
<keyword evidence="7" id="KW-1185">Reference proteome</keyword>
<dbReference type="PANTHER" id="PTHR24348">
    <property type="entry name" value="SERINE/THREONINE-PROTEIN KINASE UNC-51-RELATED"/>
    <property type="match status" value="1"/>
</dbReference>
<keyword evidence="3" id="KW-0418">Kinase</keyword>
<dbReference type="InterPro" id="IPR045269">
    <property type="entry name" value="Atg1-like"/>
</dbReference>
<dbReference type="SMART" id="SM00220">
    <property type="entry name" value="S_TKc"/>
    <property type="match status" value="1"/>
</dbReference>
<dbReference type="OrthoDB" id="300280at2759"/>
<dbReference type="GO" id="GO:0010506">
    <property type="term" value="P:regulation of autophagy"/>
    <property type="evidence" value="ECO:0007669"/>
    <property type="project" value="InterPro"/>
</dbReference>
<reference evidence="6" key="1">
    <citation type="submission" date="2021-01" db="EMBL/GenBank/DDBJ databases">
        <authorList>
            <consortium name="Genoscope - CEA"/>
            <person name="William W."/>
        </authorList>
    </citation>
    <scope>NUCLEOTIDE SEQUENCE</scope>
</reference>
<evidence type="ECO:0000256" key="2">
    <source>
        <dbReference type="ARBA" id="ARBA00022741"/>
    </source>
</evidence>
<dbReference type="PANTHER" id="PTHR24348:SF22">
    <property type="entry name" value="NON-SPECIFIC SERINE_THREONINE PROTEIN KINASE"/>
    <property type="match status" value="1"/>
</dbReference>
<dbReference type="GO" id="GO:0000407">
    <property type="term" value="C:phagophore assembly site"/>
    <property type="evidence" value="ECO:0007669"/>
    <property type="project" value="TreeGrafter"/>
</dbReference>
<evidence type="ECO:0000313" key="7">
    <source>
        <dbReference type="Proteomes" id="UP000683925"/>
    </source>
</evidence>
<keyword evidence="4" id="KW-0067">ATP-binding</keyword>
<dbReference type="GO" id="GO:0005524">
    <property type="term" value="F:ATP binding"/>
    <property type="evidence" value="ECO:0007669"/>
    <property type="project" value="UniProtKB-KW"/>
</dbReference>
<accession>A0A8S1TT48</accession>
<dbReference type="GO" id="GO:0005829">
    <property type="term" value="C:cytosol"/>
    <property type="evidence" value="ECO:0007669"/>
    <property type="project" value="TreeGrafter"/>
</dbReference>
<evidence type="ECO:0000259" key="5">
    <source>
        <dbReference type="PROSITE" id="PS50011"/>
    </source>
</evidence>
<dbReference type="GO" id="GO:0004674">
    <property type="term" value="F:protein serine/threonine kinase activity"/>
    <property type="evidence" value="ECO:0007669"/>
    <property type="project" value="InterPro"/>
</dbReference>
<dbReference type="Pfam" id="PF00069">
    <property type="entry name" value="Pkinase"/>
    <property type="match status" value="1"/>
</dbReference>
<dbReference type="InterPro" id="IPR000719">
    <property type="entry name" value="Prot_kinase_dom"/>
</dbReference>